<dbReference type="PANTHER" id="PTHR14882:SF1">
    <property type="entry name" value="CCDC92 DOMAIN-CONTAINING PROTEIN"/>
    <property type="match status" value="1"/>
</dbReference>
<feature type="region of interest" description="Disordered" evidence="3">
    <location>
        <begin position="326"/>
        <end position="349"/>
    </location>
</feature>
<evidence type="ECO:0000259" key="4">
    <source>
        <dbReference type="Pfam" id="PF14916"/>
    </source>
</evidence>
<evidence type="ECO:0000256" key="3">
    <source>
        <dbReference type="SAM" id="MobiDB-lite"/>
    </source>
</evidence>
<keyword evidence="1 2" id="KW-0175">Coiled coil</keyword>
<dbReference type="InterPro" id="IPR039496">
    <property type="entry name" value="CCDC92/74_N"/>
</dbReference>
<evidence type="ECO:0000256" key="2">
    <source>
        <dbReference type="SAM" id="Coils"/>
    </source>
</evidence>
<evidence type="ECO:0000256" key="1">
    <source>
        <dbReference type="ARBA" id="ARBA00023054"/>
    </source>
</evidence>
<evidence type="ECO:0000313" key="5">
    <source>
        <dbReference type="Proteomes" id="UP000694941"/>
    </source>
</evidence>
<keyword evidence="5" id="KW-1185">Reference proteome</keyword>
<accession>A0ABM1TDS4</accession>
<dbReference type="GeneID" id="106469769"/>
<dbReference type="PANTHER" id="PTHR14882">
    <property type="entry name" value="COILED-COIL DOMAIN-CONTAINING 74A"/>
    <property type="match status" value="1"/>
</dbReference>
<dbReference type="InterPro" id="IPR040370">
    <property type="entry name" value="CCDC74A/CCDC74B/CCDC92"/>
</dbReference>
<feature type="compositionally biased region" description="Basic and acidic residues" evidence="3">
    <location>
        <begin position="265"/>
        <end position="279"/>
    </location>
</feature>
<dbReference type="RefSeq" id="XP_013785733.1">
    <property type="nucleotide sequence ID" value="XM_013930279.2"/>
</dbReference>
<dbReference type="Proteomes" id="UP000694941">
    <property type="component" value="Unplaced"/>
</dbReference>
<sequence>MSSSETARSVRFPNASSALNVSEVVSPFQKYFSSRRVQTWSGVNDFDRYPKPLRCDRLQRLPPTRSSARKSCSTDELNFSLLSKFFTSDMGKEMDLNQKVHQLEKSLVFITEEHVSVLKKLHEELTELKNKNQELQFDITMGTGTGYKRSGNREDTCCSENKVKTEKLEKEINKLRAALREALKSNTILITQVELLKREQYLNSGSVPLVPYQPIQFESCPEGMSRAPTPSGPSPKIDEYRDTIYQIDQASTRSRVSSDHISAQKGDRPGHVDKRERHNQQNQIQRLPRLPLRNHVNMPPQQYELHCRRKGSADLPALKQEVIPIINRAEKSRKNKSNPRPRVSNAPHQ</sequence>
<proteinExistence type="predicted"/>
<evidence type="ECO:0000313" key="6">
    <source>
        <dbReference type="RefSeq" id="XP_013785733.1"/>
    </source>
</evidence>
<organism evidence="5 7">
    <name type="scientific">Limulus polyphemus</name>
    <name type="common">Atlantic horseshoe crab</name>
    <dbReference type="NCBI Taxonomy" id="6850"/>
    <lineage>
        <taxon>Eukaryota</taxon>
        <taxon>Metazoa</taxon>
        <taxon>Ecdysozoa</taxon>
        <taxon>Arthropoda</taxon>
        <taxon>Chelicerata</taxon>
        <taxon>Merostomata</taxon>
        <taxon>Xiphosura</taxon>
        <taxon>Limulidae</taxon>
        <taxon>Limulus</taxon>
    </lineage>
</organism>
<protein>
    <submittedName>
        <fullName evidence="6 7">Uncharacterized protein LOC106469769</fullName>
    </submittedName>
</protein>
<feature type="domain" description="CCDC92/74 N-terminal" evidence="4">
    <location>
        <begin position="97"/>
        <end position="147"/>
    </location>
</feature>
<dbReference type="RefSeq" id="XP_022254030.1">
    <property type="nucleotide sequence ID" value="XM_022398322.1"/>
</dbReference>
<dbReference type="Pfam" id="PF14916">
    <property type="entry name" value="CCDC92"/>
    <property type="match status" value="1"/>
</dbReference>
<gene>
    <name evidence="6 7" type="primary">LOC106469769</name>
</gene>
<name>A0ABM1TDS4_LIMPO</name>
<feature type="region of interest" description="Disordered" evidence="3">
    <location>
        <begin position="249"/>
        <end position="296"/>
    </location>
</feature>
<evidence type="ECO:0000313" key="7">
    <source>
        <dbReference type="RefSeq" id="XP_022254030.1"/>
    </source>
</evidence>
<feature type="compositionally biased region" description="Polar residues" evidence="3">
    <location>
        <begin position="249"/>
        <end position="261"/>
    </location>
</feature>
<reference evidence="6 7" key="1">
    <citation type="submission" date="2025-05" db="UniProtKB">
        <authorList>
            <consortium name="RefSeq"/>
        </authorList>
    </citation>
    <scope>IDENTIFICATION</scope>
    <source>
        <tissue evidence="6 7">Muscle</tissue>
    </source>
</reference>
<feature type="coiled-coil region" evidence="2">
    <location>
        <begin position="111"/>
        <end position="185"/>
    </location>
</feature>